<proteinExistence type="predicted"/>
<organism evidence="1">
    <name type="scientific">marine metagenome</name>
    <dbReference type="NCBI Taxonomy" id="408172"/>
    <lineage>
        <taxon>unclassified sequences</taxon>
        <taxon>metagenomes</taxon>
        <taxon>ecological metagenomes</taxon>
    </lineage>
</organism>
<dbReference type="Pfam" id="PF05258">
    <property type="entry name" value="DciA"/>
    <property type="match status" value="1"/>
</dbReference>
<dbReference type="PANTHER" id="PTHR36456:SF1">
    <property type="entry name" value="UPF0232 PROTEIN SCO3875"/>
    <property type="match status" value="1"/>
</dbReference>
<dbReference type="PANTHER" id="PTHR36456">
    <property type="entry name" value="UPF0232 PROTEIN SCO3875"/>
    <property type="match status" value="1"/>
</dbReference>
<evidence type="ECO:0008006" key="2">
    <source>
        <dbReference type="Google" id="ProtNLM"/>
    </source>
</evidence>
<dbReference type="AlphaFoldDB" id="A0A382SSM9"/>
<accession>A0A382SSM9</accession>
<reference evidence="1" key="1">
    <citation type="submission" date="2018-05" db="EMBL/GenBank/DDBJ databases">
        <authorList>
            <person name="Lanie J.A."/>
            <person name="Ng W.-L."/>
            <person name="Kazmierczak K.M."/>
            <person name="Andrzejewski T.M."/>
            <person name="Davidsen T.M."/>
            <person name="Wayne K.J."/>
            <person name="Tettelin H."/>
            <person name="Glass J.I."/>
            <person name="Rusch D."/>
            <person name="Podicherti R."/>
            <person name="Tsui H.-C.T."/>
            <person name="Winkler M.E."/>
        </authorList>
    </citation>
    <scope>NUCLEOTIDE SEQUENCE</scope>
</reference>
<protein>
    <recommendedName>
        <fullName evidence="2">DUF721 domain-containing protein</fullName>
    </recommendedName>
</protein>
<sequence>MTAPRNLGNVLSRLMARTGYDREQGSDALRSAWERVAPESLRGGSQAGVVRRGVLEVFVTHSALVQEMGFHKHEVIQKLQSLLPSEGITDIRCRLLIEAGQK</sequence>
<gene>
    <name evidence="1" type="ORF">METZ01_LOCUS365051</name>
</gene>
<dbReference type="EMBL" id="UINC01130859">
    <property type="protein sequence ID" value="SVD12197.1"/>
    <property type="molecule type" value="Genomic_DNA"/>
</dbReference>
<dbReference type="InterPro" id="IPR007922">
    <property type="entry name" value="DciA-like"/>
</dbReference>
<evidence type="ECO:0000313" key="1">
    <source>
        <dbReference type="EMBL" id="SVD12197.1"/>
    </source>
</evidence>
<name>A0A382SSM9_9ZZZZ</name>